<keyword evidence="1" id="KW-1133">Transmembrane helix</keyword>
<keyword evidence="3" id="KW-1185">Reference proteome</keyword>
<proteinExistence type="predicted"/>
<keyword evidence="1" id="KW-0812">Transmembrane</keyword>
<dbReference type="InterPro" id="IPR008875">
    <property type="entry name" value="TraX"/>
</dbReference>
<dbReference type="RefSeq" id="WP_123192948.1">
    <property type="nucleotide sequence ID" value="NZ_QICD01000032.1"/>
</dbReference>
<dbReference type="AlphaFoldDB" id="A0A3N0AX82"/>
<feature type="transmembrane region" description="Helical" evidence="1">
    <location>
        <begin position="221"/>
        <end position="241"/>
    </location>
</feature>
<reference evidence="3" key="1">
    <citation type="submission" date="2018-05" db="EMBL/GenBank/DDBJ databases">
        <title>Genome Sequencing of selected type strains of the family Eggerthellaceae.</title>
        <authorList>
            <person name="Danylec N."/>
            <person name="Stoll D.A."/>
            <person name="Doetsch A."/>
            <person name="Huch M."/>
        </authorList>
    </citation>
    <scope>NUCLEOTIDE SEQUENCE [LARGE SCALE GENOMIC DNA]</scope>
    <source>
        <strain evidence="3">DSM 16106</strain>
    </source>
</reference>
<evidence type="ECO:0000313" key="2">
    <source>
        <dbReference type="EMBL" id="RNL39487.1"/>
    </source>
</evidence>
<sequence length="249" mass="27496">MNASLNTPGEKGPFGVSSFALKIVAIVGMTLNHACYIFYPYLPAEALCLLFGFGGLTFPIMAFLLVEGYRLTSNVARYARRLLLFALISQIPYGLFLAHDLNALFTLLIGLAMLYLYDHMKNRAGFWISAAALTVVSAVCDWGILGPVMILVMRAVPDRRERIAYAVILPVLGNGLPALSRYLEGFDPALLPFALYPLLGCSATIPLLLAYNGKRGRPLKWFFYAYYPAHILLLGLAKGMLLNDWTMGF</sequence>
<feature type="transmembrane region" description="Helical" evidence="1">
    <location>
        <begin position="103"/>
        <end position="120"/>
    </location>
</feature>
<protein>
    <submittedName>
        <fullName evidence="2">Conjugal transfer protein TraX</fullName>
    </submittedName>
</protein>
<feature type="transmembrane region" description="Helical" evidence="1">
    <location>
        <begin position="20"/>
        <end position="39"/>
    </location>
</feature>
<name>A0A3N0AX82_9ACTN</name>
<comment type="caution">
    <text evidence="2">The sequence shown here is derived from an EMBL/GenBank/DDBJ whole genome shotgun (WGS) entry which is preliminary data.</text>
</comment>
<feature type="transmembrane region" description="Helical" evidence="1">
    <location>
        <begin position="46"/>
        <end position="66"/>
    </location>
</feature>
<keyword evidence="1" id="KW-0472">Membrane</keyword>
<accession>A0A3N0AX82</accession>
<dbReference type="OrthoDB" id="81897at2"/>
<dbReference type="Proteomes" id="UP000278632">
    <property type="component" value="Unassembled WGS sequence"/>
</dbReference>
<evidence type="ECO:0000256" key="1">
    <source>
        <dbReference type="SAM" id="Phobius"/>
    </source>
</evidence>
<dbReference type="Pfam" id="PF05857">
    <property type="entry name" value="TraX"/>
    <property type="match status" value="1"/>
</dbReference>
<feature type="transmembrane region" description="Helical" evidence="1">
    <location>
        <begin position="126"/>
        <end position="151"/>
    </location>
</feature>
<dbReference type="EMBL" id="QICD01000032">
    <property type="protein sequence ID" value="RNL39487.1"/>
    <property type="molecule type" value="Genomic_DNA"/>
</dbReference>
<organism evidence="2 3">
    <name type="scientific">Paraeggerthella hongkongensis</name>
    <dbReference type="NCBI Taxonomy" id="230658"/>
    <lineage>
        <taxon>Bacteria</taxon>
        <taxon>Bacillati</taxon>
        <taxon>Actinomycetota</taxon>
        <taxon>Coriobacteriia</taxon>
        <taxon>Eggerthellales</taxon>
        <taxon>Eggerthellaceae</taxon>
        <taxon>Paraeggerthella</taxon>
    </lineage>
</organism>
<gene>
    <name evidence="2" type="ORF">DMP08_11090</name>
</gene>
<evidence type="ECO:0000313" key="3">
    <source>
        <dbReference type="Proteomes" id="UP000278632"/>
    </source>
</evidence>
<feature type="transmembrane region" description="Helical" evidence="1">
    <location>
        <begin position="189"/>
        <end position="209"/>
    </location>
</feature>